<dbReference type="GO" id="GO:0043571">
    <property type="term" value="P:maintenance of CRISPR repeat elements"/>
    <property type="evidence" value="ECO:0007669"/>
    <property type="project" value="InterPro"/>
</dbReference>
<evidence type="ECO:0000256" key="4">
    <source>
        <dbReference type="ARBA" id="ARBA00022801"/>
    </source>
</evidence>
<keyword evidence="5" id="KW-0460">Magnesium</keyword>
<evidence type="ECO:0000256" key="2">
    <source>
        <dbReference type="ARBA" id="ARBA00022723"/>
    </source>
</evidence>
<dbReference type="CDD" id="cd09634">
    <property type="entry name" value="Cas1_I-II-III"/>
    <property type="match status" value="1"/>
</dbReference>
<keyword evidence="8" id="KW-0464">Manganese</keyword>
<evidence type="ECO:0000256" key="5">
    <source>
        <dbReference type="ARBA" id="ARBA00022842"/>
    </source>
</evidence>
<keyword evidence="3" id="KW-0255">Endonuclease</keyword>
<dbReference type="Pfam" id="PF01867">
    <property type="entry name" value="Cas_Cas1"/>
    <property type="match status" value="1"/>
</dbReference>
<dbReference type="EMBL" id="CP001099">
    <property type="protein sequence ID" value="ACF10504.1"/>
    <property type="molecule type" value="Genomic_DNA"/>
</dbReference>
<dbReference type="GO" id="GO:0003677">
    <property type="term" value="F:DNA binding"/>
    <property type="evidence" value="ECO:0007669"/>
    <property type="project" value="UniProtKB-KW"/>
</dbReference>
<keyword evidence="7" id="KW-0238">DNA-binding</keyword>
<protein>
    <submittedName>
        <fullName evidence="10">CRISPR-associated protein Cas1</fullName>
    </submittedName>
</protein>
<evidence type="ECO:0000256" key="6">
    <source>
        <dbReference type="ARBA" id="ARBA00023118"/>
    </source>
</evidence>
<evidence type="ECO:0000313" key="10">
    <source>
        <dbReference type="EMBL" id="ACF10504.1"/>
    </source>
</evidence>
<dbReference type="PANTHER" id="PTHR34353">
    <property type="entry name" value="CRISPR-ASSOCIATED ENDONUCLEASE CAS1 1"/>
    <property type="match status" value="1"/>
</dbReference>
<name>B3QRI4_CHLP8</name>
<dbReference type="InterPro" id="IPR050646">
    <property type="entry name" value="Cas1"/>
</dbReference>
<dbReference type="Gene3D" id="1.20.120.920">
    <property type="entry name" value="CRISPR-associated endonuclease Cas1, C-terminal domain"/>
    <property type="match status" value="1"/>
</dbReference>
<keyword evidence="11" id="KW-1185">Reference proteome</keyword>
<dbReference type="GO" id="GO:0016787">
    <property type="term" value="F:hydrolase activity"/>
    <property type="evidence" value="ECO:0007669"/>
    <property type="project" value="UniProtKB-KW"/>
</dbReference>
<dbReference type="NCBIfam" id="TIGR00287">
    <property type="entry name" value="cas1"/>
    <property type="match status" value="1"/>
</dbReference>
<proteinExistence type="predicted"/>
<gene>
    <name evidence="10" type="ordered locus">Cpar_0076</name>
</gene>
<keyword evidence="4" id="KW-0378">Hydrolase</keyword>
<evidence type="ECO:0000256" key="7">
    <source>
        <dbReference type="ARBA" id="ARBA00023125"/>
    </source>
</evidence>
<evidence type="ECO:0000256" key="3">
    <source>
        <dbReference type="ARBA" id="ARBA00022759"/>
    </source>
</evidence>
<dbReference type="KEGG" id="cpc:Cpar_0076"/>
<organism evidence="10 11">
    <name type="scientific">Chlorobaculum parvum (strain DSM 263 / NCIMB 8327)</name>
    <name type="common">Chlorobium vibrioforme subsp. thiosulfatophilum</name>
    <dbReference type="NCBI Taxonomy" id="517417"/>
    <lineage>
        <taxon>Bacteria</taxon>
        <taxon>Pseudomonadati</taxon>
        <taxon>Chlorobiota</taxon>
        <taxon>Chlorobiia</taxon>
        <taxon>Chlorobiales</taxon>
        <taxon>Chlorobiaceae</taxon>
        <taxon>Chlorobaculum</taxon>
    </lineage>
</organism>
<keyword evidence="1" id="KW-0540">Nuclease</keyword>
<comment type="subunit">
    <text evidence="9">Homodimer, forms a heterotetramer with a Cas2 homodimer.</text>
</comment>
<dbReference type="GO" id="GO:0051607">
    <property type="term" value="P:defense response to virus"/>
    <property type="evidence" value="ECO:0007669"/>
    <property type="project" value="UniProtKB-KW"/>
</dbReference>
<dbReference type="PANTHER" id="PTHR34353:SF2">
    <property type="entry name" value="CRISPR-ASSOCIATED ENDONUCLEASE CAS1 1"/>
    <property type="match status" value="1"/>
</dbReference>
<accession>B3QRI4</accession>
<dbReference type="HOGENOM" id="CLU_052779_3_0_10"/>
<dbReference type="AlphaFoldDB" id="B3QRI4"/>
<evidence type="ECO:0000313" key="11">
    <source>
        <dbReference type="Proteomes" id="UP000008811"/>
    </source>
</evidence>
<evidence type="ECO:0000256" key="1">
    <source>
        <dbReference type="ARBA" id="ARBA00022722"/>
    </source>
</evidence>
<evidence type="ECO:0000256" key="9">
    <source>
        <dbReference type="ARBA" id="ARBA00038592"/>
    </source>
</evidence>
<dbReference type="InterPro" id="IPR042206">
    <property type="entry name" value="CRISPR-assoc_Cas1_C"/>
</dbReference>
<evidence type="ECO:0000256" key="8">
    <source>
        <dbReference type="ARBA" id="ARBA00023211"/>
    </source>
</evidence>
<dbReference type="eggNOG" id="COG1518">
    <property type="taxonomic scope" value="Bacteria"/>
</dbReference>
<dbReference type="STRING" id="517417.Cpar_0076"/>
<sequence length="219" mass="25637">MAWEHNGELKERFDNHLGALSALAGHAQRCESMDALRGFEGKAAALYFELFGLLFKKELPFYTEAFRRVRRPPTDPVNSLLSFGYSLLHTNMFSLVRMKGMNPYIGFLHAEDKGNPALINDLVEEFRTIIDSLALYMLNKGILRNKDFYYHKDRLGCFLTDKARKTFLTVFERRMWENAVDQETGKAMNIRRHMEHQVHKLKEVLEGKRPVYEPYRVSR</sequence>
<dbReference type="Proteomes" id="UP000008811">
    <property type="component" value="Chromosome"/>
</dbReference>
<reference evidence="10" key="1">
    <citation type="submission" date="2008-06" db="EMBL/GenBank/DDBJ databases">
        <title>Complete sequence of Chlorobaculum parvum NCIB 8327.</title>
        <authorList>
            <consortium name="US DOE Joint Genome Institute"/>
            <person name="Lucas S."/>
            <person name="Copeland A."/>
            <person name="Lapidus A."/>
            <person name="Glavina del Rio T."/>
            <person name="Dalin E."/>
            <person name="Tice H."/>
            <person name="Bruce D."/>
            <person name="Goodwin L."/>
            <person name="Pitluck S."/>
            <person name="Schmutz J."/>
            <person name="Larimer F."/>
            <person name="Land M."/>
            <person name="Hauser L."/>
            <person name="Kyrpides N."/>
            <person name="Mikhailova N."/>
            <person name="Zhao F."/>
            <person name="Li T."/>
            <person name="Liu Z."/>
            <person name="Overmann J."/>
            <person name="Bryant D.A."/>
            <person name="Richardson P."/>
        </authorList>
    </citation>
    <scope>NUCLEOTIDE SEQUENCE [LARGE SCALE GENOMIC DNA]</scope>
    <source>
        <strain evidence="10">NCIB 8327</strain>
    </source>
</reference>
<dbReference type="InterPro" id="IPR002729">
    <property type="entry name" value="CRISPR-assoc_Cas1"/>
</dbReference>
<keyword evidence="6" id="KW-0051">Antiviral defense</keyword>
<dbReference type="GO" id="GO:0046872">
    <property type="term" value="F:metal ion binding"/>
    <property type="evidence" value="ECO:0007669"/>
    <property type="project" value="UniProtKB-KW"/>
</dbReference>
<keyword evidence="2" id="KW-0479">Metal-binding</keyword>
<dbReference type="GO" id="GO:0004519">
    <property type="term" value="F:endonuclease activity"/>
    <property type="evidence" value="ECO:0007669"/>
    <property type="project" value="UniProtKB-KW"/>
</dbReference>